<dbReference type="Pfam" id="PF03720">
    <property type="entry name" value="UDPG_MGDP_dh_C"/>
    <property type="match status" value="1"/>
</dbReference>
<accession>A0A2J9KRN6</accession>
<keyword evidence="1 5" id="KW-0560">Oxidoreductase</keyword>
<dbReference type="EMBL" id="JABCUR010000005">
    <property type="protein sequence ID" value="NMW65291.1"/>
    <property type="molecule type" value="Genomic_DNA"/>
</dbReference>
<evidence type="ECO:0000256" key="3">
    <source>
        <dbReference type="PIRNR" id="PIRNR000124"/>
    </source>
</evidence>
<proteinExistence type="inferred from homology"/>
<evidence type="ECO:0000256" key="2">
    <source>
        <dbReference type="ARBA" id="ARBA00023027"/>
    </source>
</evidence>
<dbReference type="InterPro" id="IPR008927">
    <property type="entry name" value="6-PGluconate_DH-like_C_sf"/>
</dbReference>
<comment type="similarity">
    <text evidence="3">Belongs to the UDP-glucose/GDP-mannose dehydrogenase family.</text>
</comment>
<gene>
    <name evidence="5" type="primary">wecC</name>
    <name evidence="6" type="ORF">HHJ77_06890</name>
    <name evidence="5" type="ORF">HHJ78_07070</name>
</gene>
<dbReference type="Proteomes" id="UP000575397">
    <property type="component" value="Unassembled WGS sequence"/>
</dbReference>
<evidence type="ECO:0000313" key="8">
    <source>
        <dbReference type="Proteomes" id="UP000578252"/>
    </source>
</evidence>
<dbReference type="EMBL" id="JABCUS010000013">
    <property type="protein sequence ID" value="NMX03655.1"/>
    <property type="molecule type" value="Genomic_DNA"/>
</dbReference>
<dbReference type="InterPro" id="IPR017476">
    <property type="entry name" value="UDP-Glc/GDP-Man"/>
</dbReference>
<dbReference type="NCBIfam" id="NF008286">
    <property type="entry name" value="PRK11064.1"/>
    <property type="match status" value="1"/>
</dbReference>
<feature type="domain" description="UDP-glucose/GDP-mannose dehydrogenase C-terminal" evidence="4">
    <location>
        <begin position="314"/>
        <end position="411"/>
    </location>
</feature>
<dbReference type="SUPFAM" id="SSF52413">
    <property type="entry name" value="UDP-glucose/GDP-mannose dehydrogenase C-terminal domain"/>
    <property type="match status" value="1"/>
</dbReference>
<dbReference type="InterPro" id="IPR028359">
    <property type="entry name" value="UDP_ManNAc/GlcNAc_DH"/>
</dbReference>
<evidence type="ECO:0000313" key="7">
    <source>
        <dbReference type="Proteomes" id="UP000575397"/>
    </source>
</evidence>
<dbReference type="GO" id="GO:0089714">
    <property type="term" value="F:UDP-N-acetyl-D-mannosamine dehydrogenase activity"/>
    <property type="evidence" value="ECO:0007669"/>
    <property type="project" value="UniProtKB-EC"/>
</dbReference>
<dbReference type="RefSeq" id="WP_103759102.1">
    <property type="nucleotide sequence ID" value="NZ_JABCUQ010000008.1"/>
</dbReference>
<dbReference type="GO" id="GO:0016628">
    <property type="term" value="F:oxidoreductase activity, acting on the CH-CH group of donors, NAD or NADP as acceptor"/>
    <property type="evidence" value="ECO:0007669"/>
    <property type="project" value="InterPro"/>
</dbReference>
<evidence type="ECO:0000256" key="1">
    <source>
        <dbReference type="ARBA" id="ARBA00023002"/>
    </source>
</evidence>
<evidence type="ECO:0000259" key="4">
    <source>
        <dbReference type="SMART" id="SM00984"/>
    </source>
</evidence>
<evidence type="ECO:0000313" key="6">
    <source>
        <dbReference type="EMBL" id="NMX03655.1"/>
    </source>
</evidence>
<dbReference type="AlphaFoldDB" id="A0A2J9KRN6"/>
<dbReference type="Pfam" id="PF00984">
    <property type="entry name" value="UDPG_MGDP_dh"/>
    <property type="match status" value="1"/>
</dbReference>
<dbReference type="PIRSF" id="PIRSF000124">
    <property type="entry name" value="UDPglc_GDPman_dh"/>
    <property type="match status" value="1"/>
</dbReference>
<dbReference type="NCBIfam" id="TIGR03026">
    <property type="entry name" value="NDP-sugDHase"/>
    <property type="match status" value="1"/>
</dbReference>
<dbReference type="PANTHER" id="PTHR43491:SF1">
    <property type="entry name" value="UDP-N-ACETYL-D-MANNOSAMINE DEHYDROGENASE"/>
    <property type="match status" value="1"/>
</dbReference>
<comment type="caution">
    <text evidence="5">The sequence shown here is derived from an EMBL/GenBank/DDBJ whole genome shotgun (WGS) entry which is preliminary data.</text>
</comment>
<evidence type="ECO:0000313" key="5">
    <source>
        <dbReference type="EMBL" id="NMW65291.1"/>
    </source>
</evidence>
<dbReference type="EC" id="1.1.1.336" evidence="5"/>
<dbReference type="SMART" id="SM00984">
    <property type="entry name" value="UDPG_MGDP_dh_C"/>
    <property type="match status" value="1"/>
</dbReference>
<sequence length="411" mass="43727">MNTKTVAVIGLGYIGLPTAVALAGAGHRILGVDTNPSHVQAVNAGQVPFLEPGLGEALQKVHAAGLITASEQAAPADVYIVSVPTPFQGDHHADLSFVMAAADEISPYVSKGALVILESTSPPGTTEAMSERIEHNRPDLAGSLLFAHCPERVLPGKIMVEMFTNDRIVGGLTPEAAQAAQELYASFCRGQIRLTDAKTAELSKLAENSFRDVNIAFANELAKICDYLGIDVWELIDLANLHPRVNILRPGPGVGGHCIAVDPWFIVDVAPSLARLIHTAREVNDSRPDDVVAQAQTLIHEVRAKNAGQPTKIAVLGLAFKPDVDDLRSSPAITVADKLAGLDKVELLVCEPNTATLPPILTGRSNIRKVELAEGLQDADLVVGLVAHRQFRALSRDSLTVPVLDACGIWR</sequence>
<dbReference type="Gene3D" id="3.40.50.720">
    <property type="entry name" value="NAD(P)-binding Rossmann-like Domain"/>
    <property type="match status" value="2"/>
</dbReference>
<protein>
    <submittedName>
        <fullName evidence="5">UDP-N-acetyl-D-mannosamine dehydrogenase</fullName>
        <ecNumber evidence="5">1.1.1.336</ecNumber>
    </submittedName>
</protein>
<dbReference type="SUPFAM" id="SSF48179">
    <property type="entry name" value="6-phosphogluconate dehydrogenase C-terminal domain-like"/>
    <property type="match status" value="1"/>
</dbReference>
<dbReference type="GO" id="GO:0000271">
    <property type="term" value="P:polysaccharide biosynthetic process"/>
    <property type="evidence" value="ECO:0007669"/>
    <property type="project" value="InterPro"/>
</dbReference>
<dbReference type="InterPro" id="IPR014026">
    <property type="entry name" value="UDP-Glc/GDP-Man_DH_dimer"/>
</dbReference>
<dbReference type="PIRSF" id="PIRSF500136">
    <property type="entry name" value="UDP_ManNAc_DH"/>
    <property type="match status" value="1"/>
</dbReference>
<dbReference type="InterPro" id="IPR001732">
    <property type="entry name" value="UDP-Glc/GDP-Man_DH_N"/>
</dbReference>
<dbReference type="Gene3D" id="1.20.5.100">
    <property type="entry name" value="Cytochrome c1, transmembrane anchor, C-terminal"/>
    <property type="match status" value="1"/>
</dbReference>
<dbReference type="InterPro" id="IPR036220">
    <property type="entry name" value="UDP-Glc/GDP-Man_DH_C_sf"/>
</dbReference>
<dbReference type="InterPro" id="IPR014027">
    <property type="entry name" value="UDP-Glc/GDP-Man_DH_C"/>
</dbReference>
<dbReference type="PANTHER" id="PTHR43491">
    <property type="entry name" value="UDP-N-ACETYL-D-MANNOSAMINE DEHYDROGENASE"/>
    <property type="match status" value="1"/>
</dbReference>
<organism evidence="5 8">
    <name type="scientific">Mobiluncus mulieris</name>
    <dbReference type="NCBI Taxonomy" id="2052"/>
    <lineage>
        <taxon>Bacteria</taxon>
        <taxon>Bacillati</taxon>
        <taxon>Actinomycetota</taxon>
        <taxon>Actinomycetes</taxon>
        <taxon>Actinomycetales</taxon>
        <taxon>Actinomycetaceae</taxon>
        <taxon>Mobiluncus</taxon>
    </lineage>
</organism>
<dbReference type="SUPFAM" id="SSF51735">
    <property type="entry name" value="NAD(P)-binding Rossmann-fold domains"/>
    <property type="match status" value="1"/>
</dbReference>
<name>A0A2J9KRN6_9ACTO</name>
<dbReference type="Pfam" id="PF03721">
    <property type="entry name" value="UDPG_MGDP_dh_N"/>
    <property type="match status" value="1"/>
</dbReference>
<keyword evidence="2" id="KW-0520">NAD</keyword>
<dbReference type="InterPro" id="IPR036291">
    <property type="entry name" value="NAD(P)-bd_dom_sf"/>
</dbReference>
<reference evidence="7 8" key="1">
    <citation type="submission" date="2020-04" db="EMBL/GenBank/DDBJ databases">
        <title>Antimicrobial susceptibility and clonality of vaginal-derived multi-drug resistant Mobiluncus isolates in China.</title>
        <authorList>
            <person name="Zhang X."/>
        </authorList>
    </citation>
    <scope>NUCLEOTIDE SEQUENCE [LARGE SCALE GENOMIC DNA]</scope>
    <source>
        <strain evidence="6 7">12</strain>
        <strain evidence="5 8">13</strain>
    </source>
</reference>
<dbReference type="GO" id="GO:0051287">
    <property type="term" value="F:NAD binding"/>
    <property type="evidence" value="ECO:0007669"/>
    <property type="project" value="InterPro"/>
</dbReference>
<dbReference type="Proteomes" id="UP000578252">
    <property type="component" value="Unassembled WGS sequence"/>
</dbReference>